<evidence type="ECO:0000313" key="1">
    <source>
        <dbReference type="EMBL" id="BDS13110.1"/>
    </source>
</evidence>
<dbReference type="EMBL" id="AP026867">
    <property type="protein sequence ID" value="BDS13110.1"/>
    <property type="molecule type" value="Genomic_DNA"/>
</dbReference>
<dbReference type="Gene3D" id="1.25.40.10">
    <property type="entry name" value="Tetratricopeptide repeat domain"/>
    <property type="match status" value="1"/>
</dbReference>
<proteinExistence type="predicted"/>
<dbReference type="AlphaFoldDB" id="A0A915YHF1"/>
<gene>
    <name evidence="1" type="ORF">AsAng_0038380</name>
</gene>
<dbReference type="InterPro" id="IPR011990">
    <property type="entry name" value="TPR-like_helical_dom_sf"/>
</dbReference>
<dbReference type="RefSeq" id="WP_264788410.1">
    <property type="nucleotide sequence ID" value="NZ_AP026867.1"/>
</dbReference>
<sequence length="165" mass="19550">MNYEKLKRYIRTPKSIEDKLDEIDTVSRNSGLALEKKVDFLLKIYDSLSDDKKGQREGRYLIIRIGEVYFQENAFEDALDNYGFVMRFKNTVGNPFLHLRLGQIQYHIKNKERMHDELSRALIMGGEIVFEDENSKFIEIPKSVLREPENCSWKEYDGQDWESTK</sequence>
<accession>A0A915YHF1</accession>
<organism evidence="1 2">
    <name type="scientific">Aureispira anguillae</name>
    <dbReference type="NCBI Taxonomy" id="2864201"/>
    <lineage>
        <taxon>Bacteria</taxon>
        <taxon>Pseudomonadati</taxon>
        <taxon>Bacteroidota</taxon>
        <taxon>Saprospiria</taxon>
        <taxon>Saprospirales</taxon>
        <taxon>Saprospiraceae</taxon>
        <taxon>Aureispira</taxon>
    </lineage>
</organism>
<name>A0A915YHF1_9BACT</name>
<dbReference type="Proteomes" id="UP001060919">
    <property type="component" value="Chromosome"/>
</dbReference>
<evidence type="ECO:0000313" key="2">
    <source>
        <dbReference type="Proteomes" id="UP001060919"/>
    </source>
</evidence>
<dbReference type="KEGG" id="aup:AsAng_0038380"/>
<reference evidence="1" key="1">
    <citation type="submission" date="2022-09" db="EMBL/GenBank/DDBJ databases">
        <title>Aureispira anguillicida sp. nov., isolated from Leptocephalus of Japanese eel Anguilla japonica.</title>
        <authorList>
            <person name="Yuasa K."/>
            <person name="Mekata T."/>
            <person name="Ikunari K."/>
        </authorList>
    </citation>
    <scope>NUCLEOTIDE SEQUENCE</scope>
    <source>
        <strain evidence="1">EL160426</strain>
    </source>
</reference>
<keyword evidence="2" id="KW-1185">Reference proteome</keyword>
<protein>
    <submittedName>
        <fullName evidence="1">Uncharacterized protein</fullName>
    </submittedName>
</protein>